<dbReference type="EMBL" id="NHPJ01000116">
    <property type="protein sequence ID" value="OYR54646.1"/>
    <property type="molecule type" value="Genomic_DNA"/>
</dbReference>
<evidence type="ECO:0000313" key="4">
    <source>
        <dbReference type="Proteomes" id="UP000216308"/>
    </source>
</evidence>
<evidence type="ECO:0000259" key="2">
    <source>
        <dbReference type="Pfam" id="PF24042"/>
    </source>
</evidence>
<dbReference type="Gene3D" id="1.10.10.10">
    <property type="entry name" value="Winged helix-like DNA-binding domain superfamily/Winged helix DNA-binding domain"/>
    <property type="match status" value="1"/>
</dbReference>
<dbReference type="InterPro" id="IPR055775">
    <property type="entry name" value="DUF7351"/>
</dbReference>
<keyword evidence="4" id="KW-1185">Reference proteome</keyword>
<dbReference type="Proteomes" id="UP000216308">
    <property type="component" value="Unassembled WGS sequence"/>
</dbReference>
<evidence type="ECO:0000259" key="1">
    <source>
        <dbReference type="Pfam" id="PF24038"/>
    </source>
</evidence>
<accession>A0A256IE97</accession>
<proteinExistence type="predicted"/>
<dbReference type="RefSeq" id="WP_094533850.1">
    <property type="nucleotide sequence ID" value="NZ_NHPJ01000116.1"/>
</dbReference>
<feature type="domain" description="DUF7347" evidence="1">
    <location>
        <begin position="14"/>
        <end position="91"/>
    </location>
</feature>
<dbReference type="Pfam" id="PF24038">
    <property type="entry name" value="DUF7347"/>
    <property type="match status" value="1"/>
</dbReference>
<evidence type="ECO:0000313" key="3">
    <source>
        <dbReference type="EMBL" id="OYR54646.1"/>
    </source>
</evidence>
<protein>
    <recommendedName>
        <fullName evidence="5">ArsR family transcriptional regulator</fullName>
    </recommendedName>
</protein>
<dbReference type="Pfam" id="PF24042">
    <property type="entry name" value="DUF7351"/>
    <property type="match status" value="1"/>
</dbReference>
<dbReference type="InterPro" id="IPR036388">
    <property type="entry name" value="WH-like_DNA-bd_sf"/>
</dbReference>
<gene>
    <name evidence="3" type="ORF">DJ70_13475</name>
</gene>
<organism evidence="3 4">
    <name type="scientific">Halorubrum halodurans</name>
    <dbReference type="NCBI Taxonomy" id="1383851"/>
    <lineage>
        <taxon>Archaea</taxon>
        <taxon>Methanobacteriati</taxon>
        <taxon>Methanobacteriota</taxon>
        <taxon>Stenosarchaea group</taxon>
        <taxon>Halobacteria</taxon>
        <taxon>Halobacteriales</taxon>
        <taxon>Haloferacaceae</taxon>
        <taxon>Halorubrum</taxon>
    </lineage>
</organism>
<dbReference type="InterPro" id="IPR055771">
    <property type="entry name" value="DUF7347"/>
</dbReference>
<name>A0A256IE97_9EURY</name>
<reference evidence="3 4" key="1">
    <citation type="journal article" date="2014" name="Front. Microbiol.">
        <title>Population and genomic analysis of the genus Halorubrum.</title>
        <authorList>
            <person name="Fullmer M.S."/>
            <person name="Soucy S.M."/>
            <person name="Swithers K.S."/>
            <person name="Makkay A.M."/>
            <person name="Wheeler R."/>
            <person name="Ventosa A."/>
            <person name="Gogarten J.P."/>
            <person name="Papke R.T."/>
        </authorList>
    </citation>
    <scope>NUCLEOTIDE SEQUENCE [LARGE SCALE GENOMIC DNA]</scope>
    <source>
        <strain evidence="3 4">Cb34</strain>
    </source>
</reference>
<dbReference type="AlphaFoldDB" id="A0A256IE97"/>
<evidence type="ECO:0008006" key="5">
    <source>
        <dbReference type="Google" id="ProtNLM"/>
    </source>
</evidence>
<dbReference type="OrthoDB" id="8482at2157"/>
<comment type="caution">
    <text evidence="3">The sequence shown here is derived from an EMBL/GenBank/DDBJ whole genome shotgun (WGS) entry which is preliminary data.</text>
</comment>
<sequence>MDSIAAVRSRDAIAFSVLDSEVRLAILDSLYERTVASGPLAGNAAYSTIQADVGVEDSGRFSYHLDKLTDQFVTKTESGYRLAEPGREVIRLRRTGVFTADPTLEPEPVDGECYLCGAGLRALYRRGYLVTRCPDCVGLIDHELVDDGTLASVSYPPSGVTGVDIQTAFERSHRRSAHTFRAMSAGFCPNCGHDVTATLPPADGDRPGDDGYGFRHVNHDGMVRFACDHCGCRHISHPLYATDDREPMATFFTRNGIAPGWERIAAVMPWSVTVAGADLVFETPDGVRFRVGDDLDVRRE</sequence>
<feature type="domain" description="DUF7351" evidence="2">
    <location>
        <begin position="110"/>
        <end position="291"/>
    </location>
</feature>